<reference evidence="3 4" key="1">
    <citation type="submission" date="2019-12" db="EMBL/GenBank/DDBJ databases">
        <title>Roseobacter cerasinus sp. nov., isolated from seawater around aquaculture.</title>
        <authorList>
            <person name="Muramatsu S."/>
            <person name="Takabe Y."/>
            <person name="Mori K."/>
            <person name="Takaichi S."/>
            <person name="Hanada S."/>
        </authorList>
    </citation>
    <scope>NUCLEOTIDE SEQUENCE [LARGE SCALE GENOMIC DNA]</scope>
    <source>
        <strain evidence="3 4">AI77</strain>
    </source>
</reference>
<feature type="transmembrane region" description="Helical" evidence="1">
    <location>
        <begin position="160"/>
        <end position="179"/>
    </location>
</feature>
<evidence type="ECO:0000313" key="3">
    <source>
        <dbReference type="EMBL" id="GFE50520.1"/>
    </source>
</evidence>
<comment type="caution">
    <text evidence="3">The sequence shown here is derived from an EMBL/GenBank/DDBJ whole genome shotgun (WGS) entry which is preliminary data.</text>
</comment>
<feature type="chain" id="PRO_5024840767" evidence="2">
    <location>
        <begin position="21"/>
        <end position="188"/>
    </location>
</feature>
<evidence type="ECO:0000256" key="2">
    <source>
        <dbReference type="SAM" id="SignalP"/>
    </source>
</evidence>
<keyword evidence="2" id="KW-0732">Signal</keyword>
<name>A0A640VSW7_9RHOB</name>
<evidence type="ECO:0000256" key="1">
    <source>
        <dbReference type="SAM" id="Phobius"/>
    </source>
</evidence>
<dbReference type="AlphaFoldDB" id="A0A640VSW7"/>
<proteinExistence type="predicted"/>
<organism evidence="3 4">
    <name type="scientific">Roseobacter cerasinus</name>
    <dbReference type="NCBI Taxonomy" id="2602289"/>
    <lineage>
        <taxon>Bacteria</taxon>
        <taxon>Pseudomonadati</taxon>
        <taxon>Pseudomonadota</taxon>
        <taxon>Alphaproteobacteria</taxon>
        <taxon>Rhodobacterales</taxon>
        <taxon>Roseobacteraceae</taxon>
        <taxon>Roseobacter</taxon>
    </lineage>
</organism>
<keyword evidence="1" id="KW-1133">Transmembrane helix</keyword>
<feature type="signal peptide" evidence="2">
    <location>
        <begin position="1"/>
        <end position="20"/>
    </location>
</feature>
<evidence type="ECO:0000313" key="4">
    <source>
        <dbReference type="Proteomes" id="UP000436522"/>
    </source>
</evidence>
<keyword evidence="1" id="KW-0472">Membrane</keyword>
<keyword evidence="4" id="KW-1185">Reference proteome</keyword>
<accession>A0A640VSW7</accession>
<dbReference type="EMBL" id="BLIV01000004">
    <property type="protein sequence ID" value="GFE50520.1"/>
    <property type="molecule type" value="Genomic_DNA"/>
</dbReference>
<protein>
    <submittedName>
        <fullName evidence="3">Uncharacterized protein</fullName>
    </submittedName>
</protein>
<keyword evidence="1" id="KW-0812">Transmembrane</keyword>
<gene>
    <name evidence="3" type="ORF">So717_22730</name>
</gene>
<sequence>MMKQILLAAAFSITGICASAATLDITAKQVGSDVVFVGTGSLDFSENRPGRQEFGVVDGALVDRYTITDLFTSFTPLGNTRFDLESYSATETGDAFYINGPRPFTRNYLRVTRGYTSLDAFDFTWRAPDSILTDPDLNYGTLATFGNNTITLTGSPVAPVPLPASLAFLIAGLMAFLPLRKRVRAAHG</sequence>
<dbReference type="Proteomes" id="UP000436522">
    <property type="component" value="Unassembled WGS sequence"/>
</dbReference>